<proteinExistence type="predicted"/>
<organism evidence="2 3">
    <name type="scientific">[Clostridium] symbiosum ATCC 14940</name>
    <dbReference type="NCBI Taxonomy" id="411472"/>
    <lineage>
        <taxon>Bacteria</taxon>
        <taxon>Bacillati</taxon>
        <taxon>Bacillota</taxon>
        <taxon>Clostridia</taxon>
        <taxon>Lachnospirales</taxon>
        <taxon>Lachnospiraceae</taxon>
        <taxon>Otoolea</taxon>
    </lineage>
</organism>
<evidence type="ECO:0000313" key="2">
    <source>
        <dbReference type="EMBL" id="ERI74907.1"/>
    </source>
</evidence>
<keyword evidence="1" id="KW-0472">Membrane</keyword>
<reference evidence="2 3" key="1">
    <citation type="submission" date="2013-07" db="EMBL/GenBank/DDBJ databases">
        <authorList>
            <person name="Weinstock G."/>
            <person name="Sodergren E."/>
            <person name="Wylie T."/>
            <person name="Fulton L."/>
            <person name="Fulton R."/>
            <person name="Fronick C."/>
            <person name="O'Laughlin M."/>
            <person name="Godfrey J."/>
            <person name="Miner T."/>
            <person name="Herter B."/>
            <person name="Appelbaum E."/>
            <person name="Cordes M."/>
            <person name="Lek S."/>
            <person name="Wollam A."/>
            <person name="Pepin K.H."/>
            <person name="Palsikar V.B."/>
            <person name="Mitreva M."/>
            <person name="Wilson R.K."/>
        </authorList>
    </citation>
    <scope>NUCLEOTIDE SEQUENCE [LARGE SCALE GENOMIC DNA]</scope>
    <source>
        <strain evidence="2 3">ATCC 14940</strain>
    </source>
</reference>
<dbReference type="Proteomes" id="UP000016491">
    <property type="component" value="Unassembled WGS sequence"/>
</dbReference>
<dbReference type="EMBL" id="AWSU01000275">
    <property type="protein sequence ID" value="ERI74907.1"/>
    <property type="molecule type" value="Genomic_DNA"/>
</dbReference>
<evidence type="ECO:0000256" key="1">
    <source>
        <dbReference type="SAM" id="Phobius"/>
    </source>
</evidence>
<feature type="transmembrane region" description="Helical" evidence="1">
    <location>
        <begin position="41"/>
        <end position="58"/>
    </location>
</feature>
<keyword evidence="1" id="KW-0812">Transmembrane</keyword>
<name>A0ABC9TUC3_CLOSY</name>
<evidence type="ECO:0000313" key="3">
    <source>
        <dbReference type="Proteomes" id="UP000016491"/>
    </source>
</evidence>
<sequence>MYLFRISFPPHILLLVPQLFRLNLFHRYYHIFSFLLFYQPGLKFASILINSVVFFYVLEI</sequence>
<dbReference type="AlphaFoldDB" id="A0ABC9TUC3"/>
<accession>A0ABC9TUC3</accession>
<gene>
    <name evidence="2" type="ORF">CLOSYM_03544</name>
</gene>
<protein>
    <submittedName>
        <fullName evidence="2">Uncharacterized protein</fullName>
    </submittedName>
</protein>
<comment type="caution">
    <text evidence="2">The sequence shown here is derived from an EMBL/GenBank/DDBJ whole genome shotgun (WGS) entry which is preliminary data.</text>
</comment>
<keyword evidence="1" id="KW-1133">Transmembrane helix</keyword>